<dbReference type="InterPro" id="IPR039515">
    <property type="entry name" value="NOT4_mRING-HC-C4C4"/>
</dbReference>
<dbReference type="RefSeq" id="XP_028876188.1">
    <property type="nucleotide sequence ID" value="XM_029020181.1"/>
</dbReference>
<dbReference type="GO" id="GO:0008270">
    <property type="term" value="F:zinc ion binding"/>
    <property type="evidence" value="ECO:0007669"/>
    <property type="project" value="UniProtKB-KW"/>
</dbReference>
<dbReference type="SUPFAM" id="SSF54928">
    <property type="entry name" value="RNA-binding domain, RBD"/>
    <property type="match status" value="1"/>
</dbReference>
<dbReference type="InterPro" id="IPR013083">
    <property type="entry name" value="Znf_RING/FYVE/PHD"/>
</dbReference>
<name>A0A1J4MLC0_9CRYT</name>
<keyword evidence="1" id="KW-0862">Zinc</keyword>
<feature type="domain" description="RING-type" evidence="3">
    <location>
        <begin position="47"/>
        <end position="90"/>
    </location>
</feature>
<evidence type="ECO:0000259" key="3">
    <source>
        <dbReference type="PROSITE" id="PS50089"/>
    </source>
</evidence>
<dbReference type="PROSITE" id="PS50102">
    <property type="entry name" value="RRM"/>
    <property type="match status" value="1"/>
</dbReference>
<protein>
    <submittedName>
        <fullName evidence="5">Uncharacterized protein</fullName>
    </submittedName>
</protein>
<dbReference type="CDD" id="cd16618">
    <property type="entry name" value="mRING-HC-C4C4_CNOT4"/>
    <property type="match status" value="1"/>
</dbReference>
<dbReference type="InterPro" id="IPR012677">
    <property type="entry name" value="Nucleotide-bd_a/b_plait_sf"/>
</dbReference>
<keyword evidence="2" id="KW-0694">RNA-binding</keyword>
<organism evidence="5 6">
    <name type="scientific">Cryptosporidium ubiquitum</name>
    <dbReference type="NCBI Taxonomy" id="857276"/>
    <lineage>
        <taxon>Eukaryota</taxon>
        <taxon>Sar</taxon>
        <taxon>Alveolata</taxon>
        <taxon>Apicomplexa</taxon>
        <taxon>Conoidasida</taxon>
        <taxon>Coccidia</taxon>
        <taxon>Eucoccidiorida</taxon>
        <taxon>Eimeriorina</taxon>
        <taxon>Cryptosporidiidae</taxon>
        <taxon>Cryptosporidium</taxon>
    </lineage>
</organism>
<dbReference type="InterPro" id="IPR035979">
    <property type="entry name" value="RBD_domain_sf"/>
</dbReference>
<dbReference type="GO" id="GO:0030014">
    <property type="term" value="C:CCR4-NOT complex"/>
    <property type="evidence" value="ECO:0007669"/>
    <property type="project" value="InterPro"/>
</dbReference>
<dbReference type="InterPro" id="IPR039780">
    <property type="entry name" value="Mot2"/>
</dbReference>
<accession>A0A1J4MLC0</accession>
<dbReference type="GO" id="GO:0016567">
    <property type="term" value="P:protein ubiquitination"/>
    <property type="evidence" value="ECO:0007669"/>
    <property type="project" value="TreeGrafter"/>
</dbReference>
<keyword evidence="1" id="KW-0479">Metal-binding</keyword>
<evidence type="ECO:0000313" key="5">
    <source>
        <dbReference type="EMBL" id="OII75058.1"/>
    </source>
</evidence>
<dbReference type="Gene3D" id="3.30.40.10">
    <property type="entry name" value="Zinc/RING finger domain, C3HC4 (zinc finger)"/>
    <property type="match status" value="1"/>
</dbReference>
<evidence type="ECO:0000259" key="4">
    <source>
        <dbReference type="PROSITE" id="PS50102"/>
    </source>
</evidence>
<feature type="domain" description="RRM" evidence="4">
    <location>
        <begin position="162"/>
        <end position="241"/>
    </location>
</feature>
<gene>
    <name evidence="5" type="ORF">cubi_03168</name>
</gene>
<dbReference type="PANTHER" id="PTHR12603:SF0">
    <property type="entry name" value="CCR4-NOT TRANSCRIPTION COMPLEX SUBUNIT 4"/>
    <property type="match status" value="1"/>
</dbReference>
<dbReference type="GeneID" id="39979960"/>
<dbReference type="InterPro" id="IPR001841">
    <property type="entry name" value="Znf_RING"/>
</dbReference>
<dbReference type="Gene3D" id="3.30.70.330">
    <property type="match status" value="1"/>
</dbReference>
<comment type="caution">
    <text evidence="5">The sequence shown here is derived from an EMBL/GenBank/DDBJ whole genome shotgun (WGS) entry which is preliminary data.</text>
</comment>
<dbReference type="Proteomes" id="UP000186176">
    <property type="component" value="Unassembled WGS sequence"/>
</dbReference>
<dbReference type="GO" id="GO:0004842">
    <property type="term" value="F:ubiquitin-protein transferase activity"/>
    <property type="evidence" value="ECO:0007669"/>
    <property type="project" value="InterPro"/>
</dbReference>
<evidence type="ECO:0000313" key="6">
    <source>
        <dbReference type="Proteomes" id="UP000186176"/>
    </source>
</evidence>
<dbReference type="OrthoDB" id="1923159at2759"/>
<dbReference type="PANTHER" id="PTHR12603">
    <property type="entry name" value="CCR4-NOT TRANSCRIPTION COMPLEX RELATED"/>
    <property type="match status" value="1"/>
</dbReference>
<proteinExistence type="predicted"/>
<dbReference type="SMART" id="SM00360">
    <property type="entry name" value="RRM"/>
    <property type="match status" value="1"/>
</dbReference>
<dbReference type="InterPro" id="IPR000504">
    <property type="entry name" value="RRM_dom"/>
</dbReference>
<dbReference type="Pfam" id="PF00076">
    <property type="entry name" value="RRM_1"/>
    <property type="match status" value="1"/>
</dbReference>
<evidence type="ECO:0000256" key="1">
    <source>
        <dbReference type="PROSITE-ProRule" id="PRU00175"/>
    </source>
</evidence>
<dbReference type="EMBL" id="LRBP01000006">
    <property type="protein sequence ID" value="OII75058.1"/>
    <property type="molecule type" value="Genomic_DNA"/>
</dbReference>
<sequence length="688" mass="79342">MGRQNPSVSNFREKGGVYVGAGRNVNKTQTVSNNMPGPTLTKVDYTCPLCMEEMDETDRKFFPCKCRYQICLWCFYHVRDQLDNKCPACRQQYENSLTSRPCDREIEPLSKDEGFNWCGNTVSRLINNESNKTQNDHSDTIEHIDKSNEASNLEDMRIIQRNLVYVVGLNYSIAKREILSCENSFGKYGKILNMRILPNNNDTCSAFITYYDELSATKAIKNINGKKMFGQNIIRCSFGTNKYCNSFIRNSICNNPNCAYVHEIVDSNDCISKSELINFHSSNKFALKPLRELKQNAKNGQEIYNKDKKPIKNKVRKPYANSNNQHYNCTEKNENDYRELQGQECHEEIQNLQEPTEIQNDNQHTPINQETLGECQISQISPETNTTLEQKQIASQEPKESHFTNEEQINVYGEEKGREEDIVNNIEIEKMKEDEKVQVNSDIKWGIHFDDSVESFHSINLGSGKFHEPGNCLPEIHENSQNTTKTMPNSIYYYPSLSINQEKEERPMNLEYSKNKNLPIQEIHMQKFPRPFISNHHLDSHIPFNQTQIQNHVYPINGLVHQRPIEYIDNVNQDNDLLELEIKNNIEKMIEEETCESAPRAQEKQNPFVSLNSLENSQPFHSIFSNQMAQNCASNNRKTFSNVHAGIIQGIQNRDIREQINVSNPSLESGINILRAIMPHANITIQGQ</sequence>
<keyword evidence="6" id="KW-1185">Reference proteome</keyword>
<dbReference type="SUPFAM" id="SSF57850">
    <property type="entry name" value="RING/U-box"/>
    <property type="match status" value="1"/>
</dbReference>
<evidence type="ECO:0000256" key="2">
    <source>
        <dbReference type="PROSITE-ProRule" id="PRU00176"/>
    </source>
</evidence>
<keyword evidence="1" id="KW-0863">Zinc-finger</keyword>
<dbReference type="GO" id="GO:0003723">
    <property type="term" value="F:RNA binding"/>
    <property type="evidence" value="ECO:0007669"/>
    <property type="project" value="UniProtKB-UniRule"/>
</dbReference>
<dbReference type="AlphaFoldDB" id="A0A1J4MLC0"/>
<dbReference type="VEuPathDB" id="CryptoDB:cubi_03168"/>
<reference evidence="5 6" key="1">
    <citation type="submission" date="2016-10" db="EMBL/GenBank/DDBJ databases">
        <title>Reductive evolution of mitochondrial metabolism and differential evolution of invasion-related proteins in Cryptosporidium.</title>
        <authorList>
            <person name="Liu S."/>
            <person name="Roellig D.M."/>
            <person name="Guo Y."/>
            <person name="Li N."/>
            <person name="Frace M.A."/>
            <person name="Tang K."/>
            <person name="Zhang L."/>
            <person name="Feng Y."/>
            <person name="Xiao L."/>
        </authorList>
    </citation>
    <scope>NUCLEOTIDE SEQUENCE [LARGE SCALE GENOMIC DNA]</scope>
    <source>
        <strain evidence="5">39726</strain>
    </source>
</reference>
<dbReference type="Pfam" id="PF14570">
    <property type="entry name" value="zf-RING_4"/>
    <property type="match status" value="1"/>
</dbReference>
<dbReference type="PROSITE" id="PS50089">
    <property type="entry name" value="ZF_RING_2"/>
    <property type="match status" value="1"/>
</dbReference>